<dbReference type="AlphaFoldDB" id="A0ABD0JRJ6"/>
<dbReference type="Proteomes" id="UP001519460">
    <property type="component" value="Unassembled WGS sequence"/>
</dbReference>
<feature type="non-terminal residue" evidence="1">
    <location>
        <position position="1"/>
    </location>
</feature>
<keyword evidence="2" id="KW-1185">Reference proteome</keyword>
<organism evidence="1 2">
    <name type="scientific">Batillaria attramentaria</name>
    <dbReference type="NCBI Taxonomy" id="370345"/>
    <lineage>
        <taxon>Eukaryota</taxon>
        <taxon>Metazoa</taxon>
        <taxon>Spiralia</taxon>
        <taxon>Lophotrochozoa</taxon>
        <taxon>Mollusca</taxon>
        <taxon>Gastropoda</taxon>
        <taxon>Caenogastropoda</taxon>
        <taxon>Sorbeoconcha</taxon>
        <taxon>Cerithioidea</taxon>
        <taxon>Batillariidae</taxon>
        <taxon>Batillaria</taxon>
    </lineage>
</organism>
<sequence>TDKTVADAVHAASQFSQPGHPQCLRLKSLSVRASVSVVLCWTDPAKTAVNDLRTYTGIFDNPPVLCHSTSWALNITTLTSHCGRFRLYCETLI</sequence>
<reference evidence="1 2" key="1">
    <citation type="journal article" date="2023" name="Sci. Data">
        <title>Genome assembly of the Korean intertidal mud-creeper Batillaria attramentaria.</title>
        <authorList>
            <person name="Patra A.K."/>
            <person name="Ho P.T."/>
            <person name="Jun S."/>
            <person name="Lee S.J."/>
            <person name="Kim Y."/>
            <person name="Won Y.J."/>
        </authorList>
    </citation>
    <scope>NUCLEOTIDE SEQUENCE [LARGE SCALE GENOMIC DNA]</scope>
    <source>
        <strain evidence="1">Wonlab-2016</strain>
    </source>
</reference>
<proteinExistence type="predicted"/>
<gene>
    <name evidence="1" type="ORF">BaRGS_00031394</name>
</gene>
<evidence type="ECO:0000313" key="1">
    <source>
        <dbReference type="EMBL" id="KAK7477329.1"/>
    </source>
</evidence>
<comment type="caution">
    <text evidence="1">The sequence shown here is derived from an EMBL/GenBank/DDBJ whole genome shotgun (WGS) entry which is preliminary data.</text>
</comment>
<name>A0ABD0JRJ6_9CAEN</name>
<protein>
    <submittedName>
        <fullName evidence="1">Uncharacterized protein</fullName>
    </submittedName>
</protein>
<evidence type="ECO:0000313" key="2">
    <source>
        <dbReference type="Proteomes" id="UP001519460"/>
    </source>
</evidence>
<dbReference type="EMBL" id="JACVVK020000353">
    <property type="protein sequence ID" value="KAK7477329.1"/>
    <property type="molecule type" value="Genomic_DNA"/>
</dbReference>
<accession>A0ABD0JRJ6</accession>